<evidence type="ECO:0000313" key="3">
    <source>
        <dbReference type="Proteomes" id="UP000018958"/>
    </source>
</evidence>
<gene>
    <name evidence="2" type="ORF">F441_05205</name>
</gene>
<proteinExistence type="predicted"/>
<dbReference type="Proteomes" id="UP000018958">
    <property type="component" value="Unassembled WGS sequence"/>
</dbReference>
<feature type="region of interest" description="Disordered" evidence="1">
    <location>
        <begin position="1"/>
        <end position="48"/>
    </location>
</feature>
<accession>W2XEZ7</accession>
<name>W2XEZ7_PHYNI</name>
<comment type="caution">
    <text evidence="2">The sequence shown here is derived from an EMBL/GenBank/DDBJ whole genome shotgun (WGS) entry which is preliminary data.</text>
</comment>
<sequence>MPQGVTTADTRRGSEQKQSGESTRRFGETDNSSGASAPLTLSPRSKVK</sequence>
<dbReference type="AlphaFoldDB" id="W2XEZ7"/>
<protein>
    <submittedName>
        <fullName evidence="2">Uncharacterized protein</fullName>
    </submittedName>
</protein>
<dbReference type="EMBL" id="ANIX01001110">
    <property type="protein sequence ID" value="ETP21206.1"/>
    <property type="molecule type" value="Genomic_DNA"/>
</dbReference>
<evidence type="ECO:0000256" key="1">
    <source>
        <dbReference type="SAM" id="MobiDB-lite"/>
    </source>
</evidence>
<reference evidence="2 3" key="1">
    <citation type="submission" date="2013-11" db="EMBL/GenBank/DDBJ databases">
        <title>The Genome Sequence of Phytophthora parasitica CJ01A1.</title>
        <authorList>
            <consortium name="The Broad Institute Genomics Platform"/>
            <person name="Russ C."/>
            <person name="Tyler B."/>
            <person name="Panabieres F."/>
            <person name="Shan W."/>
            <person name="Tripathy S."/>
            <person name="Grunwald N."/>
            <person name="Machado M."/>
            <person name="Johnson C.S."/>
            <person name="Walker B."/>
            <person name="Young S.K."/>
            <person name="Zeng Q."/>
            <person name="Gargeya S."/>
            <person name="Fitzgerald M."/>
            <person name="Haas B."/>
            <person name="Abouelleil A."/>
            <person name="Allen A.W."/>
            <person name="Alvarado L."/>
            <person name="Arachchi H.M."/>
            <person name="Berlin A.M."/>
            <person name="Chapman S.B."/>
            <person name="Gainer-Dewar J."/>
            <person name="Goldberg J."/>
            <person name="Griggs A."/>
            <person name="Gujja S."/>
            <person name="Hansen M."/>
            <person name="Howarth C."/>
            <person name="Imamovic A."/>
            <person name="Ireland A."/>
            <person name="Larimer J."/>
            <person name="McCowan C."/>
            <person name="Murphy C."/>
            <person name="Pearson M."/>
            <person name="Poon T.W."/>
            <person name="Priest M."/>
            <person name="Roberts A."/>
            <person name="Saif S."/>
            <person name="Shea T."/>
            <person name="Sisk P."/>
            <person name="Sykes S."/>
            <person name="Wortman J."/>
            <person name="Nusbaum C."/>
            <person name="Birren B."/>
        </authorList>
    </citation>
    <scope>NUCLEOTIDE SEQUENCE [LARGE SCALE GENOMIC DNA]</scope>
    <source>
        <strain evidence="2 3">CJ01A1</strain>
    </source>
</reference>
<evidence type="ECO:0000313" key="2">
    <source>
        <dbReference type="EMBL" id="ETP21206.1"/>
    </source>
</evidence>
<organism evidence="2 3">
    <name type="scientific">Phytophthora nicotianae CJ01A1</name>
    <dbReference type="NCBI Taxonomy" id="1317063"/>
    <lineage>
        <taxon>Eukaryota</taxon>
        <taxon>Sar</taxon>
        <taxon>Stramenopiles</taxon>
        <taxon>Oomycota</taxon>
        <taxon>Peronosporomycetes</taxon>
        <taxon>Peronosporales</taxon>
        <taxon>Peronosporaceae</taxon>
        <taxon>Phytophthora</taxon>
    </lineage>
</organism>